<dbReference type="GO" id="GO:0005856">
    <property type="term" value="C:cytoskeleton"/>
    <property type="evidence" value="ECO:0007669"/>
    <property type="project" value="UniProtKB-SubCell"/>
</dbReference>
<proteinExistence type="inferred from homology"/>
<evidence type="ECO:0000256" key="4">
    <source>
        <dbReference type="ARBA" id="ARBA00022840"/>
    </source>
</evidence>
<dbReference type="PRINTS" id="PR00190">
    <property type="entry name" value="ACTIN"/>
</dbReference>
<dbReference type="GO" id="GO:0005524">
    <property type="term" value="F:ATP binding"/>
    <property type="evidence" value="ECO:0007669"/>
    <property type="project" value="UniProtKB-KW"/>
</dbReference>
<evidence type="ECO:0000256" key="5">
    <source>
        <dbReference type="ARBA" id="ARBA00023212"/>
    </source>
</evidence>
<dbReference type="OrthoDB" id="5132116at2759"/>
<dbReference type="Proteomes" id="UP000324800">
    <property type="component" value="Unassembled WGS sequence"/>
</dbReference>
<dbReference type="Gene3D" id="3.30.420.40">
    <property type="match status" value="2"/>
</dbReference>
<keyword evidence="3" id="KW-0547">Nucleotide-binding</keyword>
<dbReference type="AlphaFoldDB" id="A0A5J4VJ11"/>
<dbReference type="Pfam" id="PF00022">
    <property type="entry name" value="Actin"/>
    <property type="match status" value="1"/>
</dbReference>
<sequence length="343" mass="39285">MKVGMAGEDKPRSVFPQIIEQNEKDYKIGDDAFSLRDNMNLHYPIERGNVNNWEEMEKIWNYTFSNILHVNSYEFPILISEPVLNLETNREKMTEIMFEKYQIPALYYENSGVLSLYSTGRTFGVVLESGDCLISVVPIYNGLKQPNGIFRNEMAGRDVTVAMLRELLEKGIQLNYEIAKDIKEKLCYIVMDYKSQKRKAQKLVDMTYTMPDGQEISIGSERFRCPEVIFKPSLIGFDMPGVHNLVFQSIQNCDSKVRNELFKSICISGGTSMLNGFAERLNRELQILAPKTADINIIAPPDRQFSVWVGGSILASMKVFGDWLITKQEYKERGYAVVKQNCV</sequence>
<evidence type="ECO:0000313" key="7">
    <source>
        <dbReference type="EMBL" id="KAA6382465.1"/>
    </source>
</evidence>
<dbReference type="InterPro" id="IPR004000">
    <property type="entry name" value="Actin"/>
</dbReference>
<organism evidence="7 8">
    <name type="scientific">Streblomastix strix</name>
    <dbReference type="NCBI Taxonomy" id="222440"/>
    <lineage>
        <taxon>Eukaryota</taxon>
        <taxon>Metamonada</taxon>
        <taxon>Preaxostyla</taxon>
        <taxon>Oxymonadida</taxon>
        <taxon>Streblomastigidae</taxon>
        <taxon>Streblomastix</taxon>
    </lineage>
</organism>
<accession>A0A5J4VJ11</accession>
<reference evidence="7 8" key="1">
    <citation type="submission" date="2019-03" db="EMBL/GenBank/DDBJ databases">
        <title>Single cell metagenomics reveals metabolic interactions within the superorganism composed of flagellate Streblomastix strix and complex community of Bacteroidetes bacteria on its surface.</title>
        <authorList>
            <person name="Treitli S.C."/>
            <person name="Kolisko M."/>
            <person name="Husnik F."/>
            <person name="Keeling P."/>
            <person name="Hampl V."/>
        </authorList>
    </citation>
    <scope>NUCLEOTIDE SEQUENCE [LARGE SCALE GENOMIC DNA]</scope>
    <source>
        <strain evidence="7">ST1C</strain>
    </source>
</reference>
<dbReference type="SMART" id="SM00268">
    <property type="entry name" value="ACTIN"/>
    <property type="match status" value="1"/>
</dbReference>
<comment type="caution">
    <text evidence="7">The sequence shown here is derived from an EMBL/GenBank/DDBJ whole genome shotgun (WGS) entry which is preliminary data.</text>
</comment>
<keyword evidence="5" id="KW-0206">Cytoskeleton</keyword>
<evidence type="ECO:0000256" key="6">
    <source>
        <dbReference type="RuleBase" id="RU000487"/>
    </source>
</evidence>
<dbReference type="EMBL" id="SNRW01006772">
    <property type="protein sequence ID" value="KAA6382465.1"/>
    <property type="molecule type" value="Genomic_DNA"/>
</dbReference>
<gene>
    <name evidence="7" type="ORF">EZS28_022011</name>
</gene>
<dbReference type="SUPFAM" id="SSF53067">
    <property type="entry name" value="Actin-like ATPase domain"/>
    <property type="match status" value="2"/>
</dbReference>
<dbReference type="FunFam" id="3.90.640.10:FF:000007">
    <property type="entry name" value="Actin like 7B"/>
    <property type="match status" value="1"/>
</dbReference>
<dbReference type="Gene3D" id="3.90.640.10">
    <property type="entry name" value="Actin, Chain A, domain 4"/>
    <property type="match status" value="1"/>
</dbReference>
<dbReference type="PANTHER" id="PTHR11937">
    <property type="entry name" value="ACTIN"/>
    <property type="match status" value="1"/>
</dbReference>
<dbReference type="InterPro" id="IPR043129">
    <property type="entry name" value="ATPase_NBD"/>
</dbReference>
<protein>
    <submittedName>
        <fullName evidence="7">Putative actin family protein</fullName>
    </submittedName>
</protein>
<evidence type="ECO:0000256" key="1">
    <source>
        <dbReference type="ARBA" id="ARBA00004245"/>
    </source>
</evidence>
<comment type="subcellular location">
    <subcellularLocation>
        <location evidence="1">Cytoplasm</location>
        <location evidence="1">Cytoskeleton</location>
    </subcellularLocation>
</comment>
<comment type="similarity">
    <text evidence="6">Belongs to the actin family.</text>
</comment>
<evidence type="ECO:0000256" key="2">
    <source>
        <dbReference type="ARBA" id="ARBA00022490"/>
    </source>
</evidence>
<evidence type="ECO:0000256" key="3">
    <source>
        <dbReference type="ARBA" id="ARBA00022741"/>
    </source>
</evidence>
<keyword evidence="4" id="KW-0067">ATP-binding</keyword>
<keyword evidence="2" id="KW-0963">Cytoplasm</keyword>
<dbReference type="FunFam" id="3.30.420.40:FF:000148">
    <property type="entry name" value="Actin, alpha skeletal muscle"/>
    <property type="match status" value="1"/>
</dbReference>
<name>A0A5J4VJ11_9EUKA</name>
<evidence type="ECO:0000313" key="8">
    <source>
        <dbReference type="Proteomes" id="UP000324800"/>
    </source>
</evidence>